<keyword evidence="1" id="KW-0472">Membrane</keyword>
<proteinExistence type="predicted"/>
<accession>A0A7X2MKR8</accession>
<name>A0A7X2MKR8_ENTAG</name>
<feature type="non-terminal residue" evidence="2">
    <location>
        <position position="30"/>
    </location>
</feature>
<feature type="transmembrane region" description="Helical" evidence="1">
    <location>
        <begin position="9"/>
        <end position="27"/>
    </location>
</feature>
<dbReference type="AlphaFoldDB" id="A0A7X2MKR8"/>
<keyword evidence="1" id="KW-0812">Transmembrane</keyword>
<evidence type="ECO:0000256" key="1">
    <source>
        <dbReference type="SAM" id="Phobius"/>
    </source>
</evidence>
<sequence>MDTQQTRQGVGFALGAYFIWGIAPAYFKLV</sequence>
<organism evidence="2 3">
    <name type="scientific">Enterobacter agglomerans</name>
    <name type="common">Erwinia herbicola</name>
    <name type="synonym">Pantoea agglomerans</name>
    <dbReference type="NCBI Taxonomy" id="549"/>
    <lineage>
        <taxon>Bacteria</taxon>
        <taxon>Pseudomonadati</taxon>
        <taxon>Pseudomonadota</taxon>
        <taxon>Gammaproteobacteria</taxon>
        <taxon>Enterobacterales</taxon>
        <taxon>Erwiniaceae</taxon>
        <taxon>Pantoea</taxon>
        <taxon>Pantoea agglomerans group</taxon>
    </lineage>
</organism>
<comment type="caution">
    <text evidence="2">The sequence shown here is derived from an EMBL/GenBank/DDBJ whole genome shotgun (WGS) entry which is preliminary data.</text>
</comment>
<keyword evidence="1" id="KW-1133">Transmembrane helix</keyword>
<evidence type="ECO:0000313" key="3">
    <source>
        <dbReference type="Proteomes" id="UP000461948"/>
    </source>
</evidence>
<dbReference type="EMBL" id="WKLC01000249">
    <property type="protein sequence ID" value="MSE15057.1"/>
    <property type="molecule type" value="Genomic_DNA"/>
</dbReference>
<gene>
    <name evidence="2" type="ORF">GKC49_07870</name>
</gene>
<dbReference type="Proteomes" id="UP000461948">
    <property type="component" value="Unassembled WGS sequence"/>
</dbReference>
<evidence type="ECO:0000313" key="2">
    <source>
        <dbReference type="EMBL" id="MSE15057.1"/>
    </source>
</evidence>
<reference evidence="2 3" key="1">
    <citation type="submission" date="2019-11" db="EMBL/GenBank/DDBJ databases">
        <title>Draft Genome Sequence of Plant Growth-Promoting Rhizosphere-Associated Bacteria.</title>
        <authorList>
            <person name="Vasilyev I.Y."/>
            <person name="Radchenko V."/>
            <person name="Ilnitskaya E.V."/>
        </authorList>
    </citation>
    <scope>NUCLEOTIDE SEQUENCE [LARGE SCALE GENOMIC DNA]</scope>
    <source>
        <strain evidence="2 3">VRA_MhP_f</strain>
    </source>
</reference>
<protein>
    <submittedName>
        <fullName evidence="2">EamA family transporter</fullName>
    </submittedName>
</protein>